<dbReference type="SUPFAM" id="SSF49354">
    <property type="entry name" value="PapD-like"/>
    <property type="match status" value="1"/>
</dbReference>
<dbReference type="InterPro" id="IPR016147">
    <property type="entry name" value="Pili_assmbl_chaperone_N"/>
</dbReference>
<feature type="domain" description="Pili assembly chaperone N-terminal" evidence="2">
    <location>
        <begin position="29"/>
        <end position="152"/>
    </location>
</feature>
<dbReference type="InterPro" id="IPR050643">
    <property type="entry name" value="Periplasmic_pilus_chap"/>
</dbReference>
<keyword evidence="4" id="KW-1185">Reference proteome</keyword>
<name>A0A4Z0C6E1_9BURK</name>
<gene>
    <name evidence="3" type="ORF">EZ313_07835</name>
</gene>
<accession>A0A4Z0C6E1</accession>
<evidence type="ECO:0000313" key="3">
    <source>
        <dbReference type="EMBL" id="TFZ06534.1"/>
    </source>
</evidence>
<evidence type="ECO:0000259" key="2">
    <source>
        <dbReference type="Pfam" id="PF00345"/>
    </source>
</evidence>
<dbReference type="PANTHER" id="PTHR30251">
    <property type="entry name" value="PILUS ASSEMBLY CHAPERONE"/>
    <property type="match status" value="1"/>
</dbReference>
<dbReference type="Proteomes" id="UP000298180">
    <property type="component" value="Unassembled WGS sequence"/>
</dbReference>
<organism evidence="3 4">
    <name type="scientific">Ramlibacter henchirensis</name>
    <dbReference type="NCBI Taxonomy" id="204072"/>
    <lineage>
        <taxon>Bacteria</taxon>
        <taxon>Pseudomonadati</taxon>
        <taxon>Pseudomonadota</taxon>
        <taxon>Betaproteobacteria</taxon>
        <taxon>Burkholderiales</taxon>
        <taxon>Comamonadaceae</taxon>
        <taxon>Ramlibacter</taxon>
    </lineage>
</organism>
<dbReference type="PANTHER" id="PTHR30251:SF4">
    <property type="entry name" value="SLR1668 PROTEIN"/>
    <property type="match status" value="1"/>
</dbReference>
<feature type="chain" id="PRO_5021414160" evidence="1">
    <location>
        <begin position="27"/>
        <end position="244"/>
    </location>
</feature>
<dbReference type="GO" id="GO:0030288">
    <property type="term" value="C:outer membrane-bounded periplasmic space"/>
    <property type="evidence" value="ECO:0007669"/>
    <property type="project" value="InterPro"/>
</dbReference>
<evidence type="ECO:0000313" key="4">
    <source>
        <dbReference type="Proteomes" id="UP000298180"/>
    </source>
</evidence>
<dbReference type="Gene3D" id="2.60.40.10">
    <property type="entry name" value="Immunoglobulins"/>
    <property type="match status" value="1"/>
</dbReference>
<evidence type="ECO:0000256" key="1">
    <source>
        <dbReference type="SAM" id="SignalP"/>
    </source>
</evidence>
<protein>
    <submittedName>
        <fullName evidence="3">Molecular chaperone</fullName>
    </submittedName>
</protein>
<comment type="caution">
    <text evidence="3">The sequence shown here is derived from an EMBL/GenBank/DDBJ whole genome shotgun (WGS) entry which is preliminary data.</text>
</comment>
<dbReference type="InterPro" id="IPR008962">
    <property type="entry name" value="PapD-like_sf"/>
</dbReference>
<reference evidence="3 4" key="1">
    <citation type="submission" date="2019-03" db="EMBL/GenBank/DDBJ databases">
        <title>Ramlibacter henchirensis DSM 14656, whole genome shotgun sequence.</title>
        <authorList>
            <person name="Zhang X."/>
            <person name="Feng G."/>
            <person name="Zhu H."/>
        </authorList>
    </citation>
    <scope>NUCLEOTIDE SEQUENCE [LARGE SCALE GENOMIC DNA]</scope>
    <source>
        <strain evidence="3 4">DSM 14656</strain>
    </source>
</reference>
<dbReference type="EMBL" id="SMLM01000001">
    <property type="protein sequence ID" value="TFZ06534.1"/>
    <property type="molecule type" value="Genomic_DNA"/>
</dbReference>
<dbReference type="AlphaFoldDB" id="A0A4Z0C6E1"/>
<keyword evidence="1" id="KW-0732">Signal</keyword>
<dbReference type="OrthoDB" id="13185at2"/>
<sequence length="244" mass="25893">MNAVVRRASGPLLAAMAVLAAGTATAGMFSVTPVRIYMNARERAVAVTIVNDGDSDVVLQADLNSWTQTADGTDQLAPTDDLILAPPIIKIPPKARQVVRLALLTPPDLSRQLTYRVVVREVPEARPQPPAEGLRTPIALALSLPVFITPPGARRQVECTPVRTEANAPALSCRNNGNAYAQLRDAQLTRDDRPLARFEGGTYILPGATKLIALKTDTAVPSGQARLSLTFDDGQGSTTSVALP</sequence>
<dbReference type="InterPro" id="IPR013783">
    <property type="entry name" value="Ig-like_fold"/>
</dbReference>
<dbReference type="GO" id="GO:0071555">
    <property type="term" value="P:cell wall organization"/>
    <property type="evidence" value="ECO:0007669"/>
    <property type="project" value="InterPro"/>
</dbReference>
<dbReference type="Pfam" id="PF00345">
    <property type="entry name" value="PapD_N"/>
    <property type="match status" value="1"/>
</dbReference>
<feature type="signal peptide" evidence="1">
    <location>
        <begin position="1"/>
        <end position="26"/>
    </location>
</feature>
<proteinExistence type="predicted"/>